<dbReference type="Proteomes" id="UP001432060">
    <property type="component" value="Chromosome"/>
</dbReference>
<keyword evidence="1" id="KW-0732">Signal</keyword>
<feature type="signal peptide" evidence="1">
    <location>
        <begin position="1"/>
        <end position="28"/>
    </location>
</feature>
<dbReference type="Pfam" id="PF01833">
    <property type="entry name" value="TIG"/>
    <property type="match status" value="1"/>
</dbReference>
<name>A0ABZ1XT83_9ACTN</name>
<evidence type="ECO:0000256" key="1">
    <source>
        <dbReference type="SAM" id="SignalP"/>
    </source>
</evidence>
<keyword evidence="5" id="KW-1185">Reference proteome</keyword>
<evidence type="ECO:0000259" key="3">
    <source>
        <dbReference type="Pfam" id="PF18998"/>
    </source>
</evidence>
<feature type="chain" id="PRO_5047078419" evidence="1">
    <location>
        <begin position="29"/>
        <end position="637"/>
    </location>
</feature>
<evidence type="ECO:0000313" key="4">
    <source>
        <dbReference type="EMBL" id="WUT86763.1"/>
    </source>
</evidence>
<gene>
    <name evidence="4" type="ORF">OG515_33445</name>
</gene>
<dbReference type="InterPro" id="IPR024079">
    <property type="entry name" value="MetalloPept_cat_dom_sf"/>
</dbReference>
<dbReference type="InterPro" id="IPR013783">
    <property type="entry name" value="Ig-like_fold"/>
</dbReference>
<organism evidence="4 5">
    <name type="scientific">Streptomyces melanogenes</name>
    <dbReference type="NCBI Taxonomy" id="67326"/>
    <lineage>
        <taxon>Bacteria</taxon>
        <taxon>Bacillati</taxon>
        <taxon>Actinomycetota</taxon>
        <taxon>Actinomycetes</taxon>
        <taxon>Kitasatosporales</taxon>
        <taxon>Streptomycetaceae</taxon>
        <taxon>Streptomyces</taxon>
    </lineage>
</organism>
<feature type="domain" description="IPT/TIG" evidence="2">
    <location>
        <begin position="548"/>
        <end position="635"/>
    </location>
</feature>
<dbReference type="RefSeq" id="WP_329403395.1">
    <property type="nucleotide sequence ID" value="NZ_CP109019.1"/>
</dbReference>
<reference evidence="4" key="1">
    <citation type="submission" date="2022-10" db="EMBL/GenBank/DDBJ databases">
        <title>The complete genomes of actinobacterial strains from the NBC collection.</title>
        <authorList>
            <person name="Joergensen T.S."/>
            <person name="Alvarez Arevalo M."/>
            <person name="Sterndorff E.B."/>
            <person name="Faurdal D."/>
            <person name="Vuksanovic O."/>
            <person name="Mourched A.-S."/>
            <person name="Charusanti P."/>
            <person name="Shaw S."/>
            <person name="Blin K."/>
            <person name="Weber T."/>
        </authorList>
    </citation>
    <scope>NUCLEOTIDE SEQUENCE</scope>
    <source>
        <strain evidence="4">NBC_00668</strain>
    </source>
</reference>
<accession>A0ABZ1XT83</accession>
<dbReference type="Pfam" id="PF18998">
    <property type="entry name" value="Flg_new_2"/>
    <property type="match status" value="1"/>
</dbReference>
<dbReference type="Gene3D" id="2.60.40.10">
    <property type="entry name" value="Immunoglobulins"/>
    <property type="match status" value="1"/>
</dbReference>
<dbReference type="Gene3D" id="3.40.390.10">
    <property type="entry name" value="Collagenase (Catalytic Domain)"/>
    <property type="match status" value="1"/>
</dbReference>
<feature type="domain" description="Bacterial repeat" evidence="3">
    <location>
        <begin position="474"/>
        <end position="536"/>
    </location>
</feature>
<dbReference type="InterPro" id="IPR044060">
    <property type="entry name" value="Bacterial_rp_domain"/>
</dbReference>
<protein>
    <submittedName>
        <fullName evidence="4">M12 family metallo-peptidase</fullName>
    </submittedName>
</protein>
<dbReference type="InterPro" id="IPR002909">
    <property type="entry name" value="IPT_dom"/>
</dbReference>
<dbReference type="CDD" id="cd00102">
    <property type="entry name" value="IPT"/>
    <property type="match status" value="1"/>
</dbReference>
<dbReference type="EMBL" id="CP109019">
    <property type="protein sequence ID" value="WUT86763.1"/>
    <property type="molecule type" value="Genomic_DNA"/>
</dbReference>
<dbReference type="Pfam" id="PF13583">
    <property type="entry name" value="Reprolysin_4"/>
    <property type="match status" value="1"/>
</dbReference>
<evidence type="ECO:0000259" key="2">
    <source>
        <dbReference type="Pfam" id="PF01833"/>
    </source>
</evidence>
<evidence type="ECO:0000313" key="5">
    <source>
        <dbReference type="Proteomes" id="UP001432060"/>
    </source>
</evidence>
<dbReference type="InterPro" id="IPR014756">
    <property type="entry name" value="Ig_E-set"/>
</dbReference>
<dbReference type="SUPFAM" id="SSF81296">
    <property type="entry name" value="E set domains"/>
    <property type="match status" value="1"/>
</dbReference>
<dbReference type="SUPFAM" id="SSF55486">
    <property type="entry name" value="Metalloproteases ('zincins'), catalytic domain"/>
    <property type="match status" value="1"/>
</dbReference>
<sequence length="637" mass="67255">MPRPRRLLHGVLAAAVLTPALPAATAAAEGPAAPVPGAARTTSVEWAEGAFRGVCGTRQGGAPDRRAFRFFDDARMEAVASHVTRDRQGTVLWTGHLAGRPDRPVSLAVDGACGNGVPRVAGEVHLGTKRYVIDADRPGASTVRELPFARTTPLHDDVVRVEAPQGPRAPRPVRNERQARPRAVITAPVIDLLIGYTPHTVRETKGGVEALDLKVKAAVAGTNAAYSDSTVTARLNLVGTFTTKEWTGDDGDTGGMTSALSDTRSLRYSSAFATDARRQRDEKGADLLHVLTQFTPEPGTLYTAGTANTPSLPRIVPGAAPAASSDGAAFGAQQVDTLGTYHLAHEIGHNFGLNHDYRTDPVDPDDENYQDGNLNPYYPDNHGYLPADRTWTDIMGYTMACADEATCETKLWFSNPRQTYRDVPRGVPLGQPNPADCVRVMNLTGPVLANYRTPSATTAPAARYALTAAPDSPERGSVTPAATGLFDKGDQVTLTAAPKAGYKIDYWAVDGKLQSTRASELTVTMDDNHFVTAKFIRTTATATQLPATITKVSPPTGPKAGGFTVTLTGTGLAGTTNVYVGSRTPTGFSGRPASAVKAVDDSTVTFTMPTWQSAATVQIATVANGALTASADFTYTG</sequence>
<proteinExistence type="predicted"/>